<name>A0A6I3Q756_9FIRM</name>
<dbReference type="EMBL" id="WMZR01000008">
    <property type="protein sequence ID" value="MTS51454.1"/>
    <property type="molecule type" value="Genomic_DNA"/>
</dbReference>
<accession>A0A6I3Q756</accession>
<organism evidence="1 2">
    <name type="scientific">Ruthenibacterium lactatiformans</name>
    <dbReference type="NCBI Taxonomy" id="1550024"/>
    <lineage>
        <taxon>Bacteria</taxon>
        <taxon>Bacillati</taxon>
        <taxon>Bacillota</taxon>
        <taxon>Clostridia</taxon>
        <taxon>Eubacteriales</taxon>
        <taxon>Oscillospiraceae</taxon>
        <taxon>Ruthenibacterium</taxon>
    </lineage>
</organism>
<comment type="caution">
    <text evidence="1">The sequence shown here is derived from an EMBL/GenBank/DDBJ whole genome shotgun (WGS) entry which is preliminary data.</text>
</comment>
<dbReference type="RefSeq" id="WP_155201498.1">
    <property type="nucleotide sequence ID" value="NZ_WMZL01000015.1"/>
</dbReference>
<evidence type="ECO:0000313" key="2">
    <source>
        <dbReference type="Proteomes" id="UP000449193"/>
    </source>
</evidence>
<protein>
    <submittedName>
        <fullName evidence="1">Uncharacterized protein</fullName>
    </submittedName>
</protein>
<gene>
    <name evidence="1" type="ORF">GMD52_07850</name>
</gene>
<reference evidence="1 2" key="1">
    <citation type="journal article" date="2019" name="Nat. Med.">
        <title>A library of human gut bacterial isolates paired with longitudinal multiomics data enables mechanistic microbiome research.</title>
        <authorList>
            <person name="Poyet M."/>
            <person name="Groussin M."/>
            <person name="Gibbons S.M."/>
            <person name="Avila-Pacheco J."/>
            <person name="Jiang X."/>
            <person name="Kearney S.M."/>
            <person name="Perrotta A.R."/>
            <person name="Berdy B."/>
            <person name="Zhao S."/>
            <person name="Lieberman T.D."/>
            <person name="Swanson P.K."/>
            <person name="Smith M."/>
            <person name="Roesemann S."/>
            <person name="Alexander J.E."/>
            <person name="Rich S.A."/>
            <person name="Livny J."/>
            <person name="Vlamakis H."/>
            <person name="Clish C."/>
            <person name="Bullock K."/>
            <person name="Deik A."/>
            <person name="Scott J."/>
            <person name="Pierce K.A."/>
            <person name="Xavier R.J."/>
            <person name="Alm E.J."/>
        </authorList>
    </citation>
    <scope>NUCLEOTIDE SEQUENCE [LARGE SCALE GENOMIC DNA]</scope>
    <source>
        <strain evidence="1 2">BIOML-A7</strain>
    </source>
</reference>
<dbReference type="AlphaFoldDB" id="A0A6I3Q756"/>
<proteinExistence type="predicted"/>
<sequence length="50" mass="5773">MYRAEEGAAGGTTDSFSAFRLAAASSGRMVRPFRFFKKMMLEKKKEKWYT</sequence>
<dbReference type="Proteomes" id="UP000449193">
    <property type="component" value="Unassembled WGS sequence"/>
</dbReference>
<evidence type="ECO:0000313" key="1">
    <source>
        <dbReference type="EMBL" id="MTS51454.1"/>
    </source>
</evidence>